<accession>A0A0K2T9C4</accession>
<reference evidence="2" key="1">
    <citation type="submission" date="2014-05" db="EMBL/GenBank/DDBJ databases">
        <authorList>
            <person name="Chronopoulou M."/>
        </authorList>
    </citation>
    <scope>NUCLEOTIDE SEQUENCE</scope>
    <source>
        <tissue evidence="2">Whole organism</tissue>
    </source>
</reference>
<protein>
    <recommendedName>
        <fullName evidence="1">Mos1 transposase HTH domain-containing protein</fullName>
    </recommendedName>
</protein>
<dbReference type="InterPro" id="IPR041426">
    <property type="entry name" value="Mos1_HTH"/>
</dbReference>
<proteinExistence type="predicted"/>
<dbReference type="AlphaFoldDB" id="A0A0K2T9C4"/>
<evidence type="ECO:0000259" key="1">
    <source>
        <dbReference type="Pfam" id="PF17906"/>
    </source>
</evidence>
<dbReference type="Pfam" id="PF17906">
    <property type="entry name" value="HTH_48"/>
    <property type="match status" value="1"/>
</dbReference>
<dbReference type="EMBL" id="HACA01005257">
    <property type="protein sequence ID" value="CDW22618.1"/>
    <property type="molecule type" value="Transcribed_RNA"/>
</dbReference>
<feature type="non-terminal residue" evidence="2">
    <location>
        <position position="1"/>
    </location>
</feature>
<sequence>TQNDQSVGNFIDTPEIFHIVRAFRKNARFSTLSLTYIIKLGKNIFCSLLVKSDHTIRCCKGVIVYYKSFFLKGENAPKATQKNCHAHRADSISVHFAQLWFERFSSGVVEVTDVPRTKKEC</sequence>
<organism evidence="2">
    <name type="scientific">Lepeophtheirus salmonis</name>
    <name type="common">Salmon louse</name>
    <name type="synonym">Caligus salmonis</name>
    <dbReference type="NCBI Taxonomy" id="72036"/>
    <lineage>
        <taxon>Eukaryota</taxon>
        <taxon>Metazoa</taxon>
        <taxon>Ecdysozoa</taxon>
        <taxon>Arthropoda</taxon>
        <taxon>Crustacea</taxon>
        <taxon>Multicrustacea</taxon>
        <taxon>Hexanauplia</taxon>
        <taxon>Copepoda</taxon>
        <taxon>Siphonostomatoida</taxon>
        <taxon>Caligidae</taxon>
        <taxon>Lepeophtheirus</taxon>
    </lineage>
</organism>
<name>A0A0K2T9C4_LEPSM</name>
<evidence type="ECO:0000313" key="2">
    <source>
        <dbReference type="EMBL" id="CDW22618.1"/>
    </source>
</evidence>
<feature type="domain" description="Mos1 transposase HTH" evidence="1">
    <location>
        <begin position="61"/>
        <end position="107"/>
    </location>
</feature>